<dbReference type="InterPro" id="IPR029441">
    <property type="entry name" value="Cass2"/>
</dbReference>
<feature type="domain" description="Integron-associated effector binding protein" evidence="1">
    <location>
        <begin position="9"/>
        <end position="153"/>
    </location>
</feature>
<name>A0A9X4QQX8_9BACL</name>
<evidence type="ECO:0000313" key="3">
    <source>
        <dbReference type="Proteomes" id="UP001153387"/>
    </source>
</evidence>
<dbReference type="SUPFAM" id="SSF55136">
    <property type="entry name" value="Probable bacterial effector-binding domain"/>
    <property type="match status" value="1"/>
</dbReference>
<organism evidence="2 3">
    <name type="scientific">Cohnella ginsengisoli</name>
    <dbReference type="NCBI Taxonomy" id="425004"/>
    <lineage>
        <taxon>Bacteria</taxon>
        <taxon>Bacillati</taxon>
        <taxon>Bacillota</taxon>
        <taxon>Bacilli</taxon>
        <taxon>Bacillales</taxon>
        <taxon>Paenibacillaceae</taxon>
        <taxon>Cohnella</taxon>
    </lineage>
</organism>
<dbReference type="RefSeq" id="WP_277568754.1">
    <property type="nucleotide sequence ID" value="NZ_JAPDHZ010000008.1"/>
</dbReference>
<dbReference type="EMBL" id="JAPDHZ010000008">
    <property type="protein sequence ID" value="MDG0795051.1"/>
    <property type="molecule type" value="Genomic_DNA"/>
</dbReference>
<protein>
    <submittedName>
        <fullName evidence="2">GyrI-like domain-containing protein</fullName>
    </submittedName>
</protein>
<reference evidence="2 3" key="1">
    <citation type="submission" date="2022-10" db="EMBL/GenBank/DDBJ databases">
        <title>Comparative genomic analysis of Cohnella hashimotonis sp. nov., isolated from the International Space Station.</title>
        <authorList>
            <person name="Simpson A."/>
            <person name="Venkateswaran K."/>
        </authorList>
    </citation>
    <scope>NUCLEOTIDE SEQUENCE [LARGE SCALE GENOMIC DNA]</scope>
    <source>
        <strain evidence="2 3">DSM 18997</strain>
    </source>
</reference>
<sequence length="154" mass="17878">MSSYLVDVVERKEVHLVGLAIKESLNKVMETKIGGKLRKELERRQSEVENRTGSGMYLIQIYPQDGHWTPDVPYRHIFAYEVESFARIPGDMVSYTLPAGRFIKVVHKGAESQIGDTYDFINQTYGVRPIDIEYWNDIHTLENEDNQIDIYVPR</sequence>
<evidence type="ECO:0000259" key="1">
    <source>
        <dbReference type="Pfam" id="PF14526"/>
    </source>
</evidence>
<gene>
    <name evidence="2" type="ORF">OMP38_32650</name>
</gene>
<comment type="caution">
    <text evidence="2">The sequence shown here is derived from an EMBL/GenBank/DDBJ whole genome shotgun (WGS) entry which is preliminary data.</text>
</comment>
<accession>A0A9X4QQX8</accession>
<proteinExistence type="predicted"/>
<dbReference type="Pfam" id="PF14526">
    <property type="entry name" value="Cass2"/>
    <property type="match status" value="1"/>
</dbReference>
<evidence type="ECO:0000313" key="2">
    <source>
        <dbReference type="EMBL" id="MDG0795051.1"/>
    </source>
</evidence>
<keyword evidence="3" id="KW-1185">Reference proteome</keyword>
<dbReference type="AlphaFoldDB" id="A0A9X4QQX8"/>
<dbReference type="InterPro" id="IPR011256">
    <property type="entry name" value="Reg_factor_effector_dom_sf"/>
</dbReference>
<dbReference type="Proteomes" id="UP001153387">
    <property type="component" value="Unassembled WGS sequence"/>
</dbReference>
<dbReference type="Gene3D" id="3.20.80.10">
    <property type="entry name" value="Regulatory factor, effector binding domain"/>
    <property type="match status" value="1"/>
</dbReference>